<sequence>MESPGLRYAKRFSLSFFTTLLIGGLVAVLICMFMGFRIVKGIIDDAPDISLSSVQPTGFATRIYDNQGNLTETLVMSGANREEVTFEELPENLLNAFVAMEDRRFWEHNGIDLRSIARAAVGVISGDYAGGGSTITQQLIKNNVLDGGRENNWSDRLVRKIQEQYLALKLEATSGMSKEETKREILVSYLNTINLGNNTLGVKTAATRYFGKDVSELTLAECTVLAAITSNPSRYNPISHPENNNERRQIVLQYMEEQGYIDANEREEAMGMEVYDEIQRVDELQRQSSPYTYFTDALIEQVTEDLVQDLGYTESEAYTLLYSGGLEINSTQDPAIQAIVDEELSDPENYVETWYGLEYRLSVRHADDTLSHYSGSDLEAWHKSQDGSFNGLYGSLDELNADVEAFKAQLLQEGDTIEGEQIDPVLEPQASFVLMDQRTGEIKALGGGRGEKTASLTLNRATGVTRQPGSAFKVITAFAPALDTGKATLGTVYYDEPYTVSGHTFRNWWGSSRGYVGYANIRDGIIYSMNIIAVRALMETVTPETGIEYARNLGITTLTSEDVTASAALGGLTLGVTNLELTGAYAAIANGGVYTEPKFYSTVLDRDGNVILGGETDSKQVLKEETAFLLTDAMSDSLESHQIFARPGISISATSTRAHLDRMPAAGKSGTTTSNRDAWFVGFTDYYTAGIWTGYDENNRELANTSYHKSIWKQIMDRVHEELPVREFSVPEDMVQVSICRKSGKLAVSGLCDSDPRGNAVYTEYFESGTEPTEVCDTHIAASVCAESGLLAGEFCPSAGQGVFMVIPEGSTSTTDDSLFQLPGPCTLHTAAALPEESTSGEDTESGSSGGTAGQIPQETIPQGPGYVHEEPIGPGYE</sequence>
<keyword evidence="5" id="KW-1003">Cell membrane</keyword>
<evidence type="ECO:0000256" key="10">
    <source>
        <dbReference type="ARBA" id="ARBA00022692"/>
    </source>
</evidence>
<dbReference type="InterPro" id="IPR012338">
    <property type="entry name" value="Beta-lactam/transpept-like"/>
</dbReference>
<evidence type="ECO:0000256" key="19">
    <source>
        <dbReference type="ARBA" id="ARBA00023316"/>
    </source>
</evidence>
<evidence type="ECO:0000256" key="22">
    <source>
        <dbReference type="ARBA" id="ARBA00049902"/>
    </source>
</evidence>
<dbReference type="GO" id="GO:0005886">
    <property type="term" value="C:plasma membrane"/>
    <property type="evidence" value="ECO:0007669"/>
    <property type="project" value="UniProtKB-SubCell"/>
</dbReference>
<organism evidence="27 28">
    <name type="scientific">Candidatus Copromonas faecavium</name>
    <name type="common">nom. illeg.</name>
    <dbReference type="NCBI Taxonomy" id="2840740"/>
    <lineage>
        <taxon>Bacteria</taxon>
        <taxon>Bacillati</taxon>
        <taxon>Bacillota</taxon>
        <taxon>Clostridia</taxon>
        <taxon>Lachnospirales</taxon>
        <taxon>Lachnospiraceae</taxon>
        <taxon>Candidatus Copromonas (nom. illeg.)</taxon>
    </lineage>
</organism>
<dbReference type="Gene3D" id="3.40.710.10">
    <property type="entry name" value="DD-peptidase/beta-lactamase superfamily"/>
    <property type="match status" value="1"/>
</dbReference>
<dbReference type="EC" id="3.4.16.4" evidence="3"/>
<evidence type="ECO:0000256" key="24">
    <source>
        <dbReference type="SAM" id="Phobius"/>
    </source>
</evidence>
<keyword evidence="9" id="KW-0808">Transferase</keyword>
<dbReference type="GO" id="GO:0030288">
    <property type="term" value="C:outer membrane-bounded periplasmic space"/>
    <property type="evidence" value="ECO:0007669"/>
    <property type="project" value="TreeGrafter"/>
</dbReference>
<evidence type="ECO:0000256" key="9">
    <source>
        <dbReference type="ARBA" id="ARBA00022679"/>
    </source>
</evidence>
<dbReference type="EC" id="2.4.99.28" evidence="21"/>
<evidence type="ECO:0000256" key="3">
    <source>
        <dbReference type="ARBA" id="ARBA00012448"/>
    </source>
</evidence>
<proteinExistence type="predicted"/>
<evidence type="ECO:0000256" key="6">
    <source>
        <dbReference type="ARBA" id="ARBA00022645"/>
    </source>
</evidence>
<dbReference type="InterPro" id="IPR036950">
    <property type="entry name" value="PBP_transglycosylase"/>
</dbReference>
<evidence type="ECO:0000256" key="18">
    <source>
        <dbReference type="ARBA" id="ARBA00023268"/>
    </source>
</evidence>
<dbReference type="GO" id="GO:0009002">
    <property type="term" value="F:serine-type D-Ala-D-Ala carboxypeptidase activity"/>
    <property type="evidence" value="ECO:0007669"/>
    <property type="project" value="UniProtKB-EC"/>
</dbReference>
<keyword evidence="16 24" id="KW-0472">Membrane</keyword>
<evidence type="ECO:0000256" key="14">
    <source>
        <dbReference type="ARBA" id="ARBA00022984"/>
    </source>
</evidence>
<comment type="catalytic activity">
    <reaction evidence="20">
        <text>Preferential cleavage: (Ac)2-L-Lys-D-Ala-|-D-Ala. Also transpeptidation of peptidyl-alanyl moieties that are N-acyl substituents of D-alanine.</text>
        <dbReference type="EC" id="3.4.16.4"/>
    </reaction>
</comment>
<evidence type="ECO:0000256" key="1">
    <source>
        <dbReference type="ARBA" id="ARBA00002624"/>
    </source>
</evidence>
<evidence type="ECO:0000256" key="21">
    <source>
        <dbReference type="ARBA" id="ARBA00044770"/>
    </source>
</evidence>
<evidence type="ECO:0000256" key="8">
    <source>
        <dbReference type="ARBA" id="ARBA00022676"/>
    </source>
</evidence>
<gene>
    <name evidence="27" type="ORF">IAB28_09840</name>
</gene>
<keyword evidence="11" id="KW-0378">Hydrolase</keyword>
<evidence type="ECO:0000313" key="28">
    <source>
        <dbReference type="Proteomes" id="UP000824250"/>
    </source>
</evidence>
<keyword evidence="13" id="KW-0735">Signal-anchor</keyword>
<reference evidence="27" key="2">
    <citation type="journal article" date="2021" name="PeerJ">
        <title>Extensive microbial diversity within the chicken gut microbiome revealed by metagenomics and culture.</title>
        <authorList>
            <person name="Gilroy R."/>
            <person name="Ravi A."/>
            <person name="Getino M."/>
            <person name="Pursley I."/>
            <person name="Horton D.L."/>
            <person name="Alikhan N.F."/>
            <person name="Baker D."/>
            <person name="Gharbi K."/>
            <person name="Hall N."/>
            <person name="Watson M."/>
            <person name="Adriaenssens E.M."/>
            <person name="Foster-Nyarko E."/>
            <person name="Jarju S."/>
            <person name="Secka A."/>
            <person name="Antonio M."/>
            <person name="Oren A."/>
            <person name="Chaudhuri R.R."/>
            <person name="La Ragione R."/>
            <person name="Hildebrand F."/>
            <person name="Pallen M.J."/>
        </authorList>
    </citation>
    <scope>NUCLEOTIDE SEQUENCE</scope>
    <source>
        <strain evidence="27">CHK180-2868</strain>
    </source>
</reference>
<dbReference type="GO" id="GO:0008955">
    <property type="term" value="F:peptidoglycan glycosyltransferase activity"/>
    <property type="evidence" value="ECO:0007669"/>
    <property type="project" value="UniProtKB-EC"/>
</dbReference>
<dbReference type="PANTHER" id="PTHR32282">
    <property type="entry name" value="BINDING PROTEIN TRANSPEPTIDASE, PUTATIVE-RELATED"/>
    <property type="match status" value="1"/>
</dbReference>
<keyword evidence="14" id="KW-0573">Peptidoglycan synthesis</keyword>
<evidence type="ECO:0000256" key="23">
    <source>
        <dbReference type="SAM" id="MobiDB-lite"/>
    </source>
</evidence>
<name>A0A9D1A682_9FIRM</name>
<feature type="transmembrane region" description="Helical" evidence="24">
    <location>
        <begin position="12"/>
        <end position="36"/>
    </location>
</feature>
<keyword evidence="18" id="KW-0511">Multifunctional enzyme</keyword>
<keyword evidence="10 24" id="KW-0812">Transmembrane</keyword>
<dbReference type="GO" id="GO:0006508">
    <property type="term" value="P:proteolysis"/>
    <property type="evidence" value="ECO:0007669"/>
    <property type="project" value="UniProtKB-KW"/>
</dbReference>
<dbReference type="Proteomes" id="UP000824250">
    <property type="component" value="Unassembled WGS sequence"/>
</dbReference>
<keyword evidence="12" id="KW-0133">Cell shape</keyword>
<accession>A0A9D1A682</accession>
<keyword evidence="15 24" id="KW-1133">Transmembrane helix</keyword>
<evidence type="ECO:0000256" key="12">
    <source>
        <dbReference type="ARBA" id="ARBA00022960"/>
    </source>
</evidence>
<evidence type="ECO:0000256" key="20">
    <source>
        <dbReference type="ARBA" id="ARBA00034000"/>
    </source>
</evidence>
<evidence type="ECO:0000256" key="17">
    <source>
        <dbReference type="ARBA" id="ARBA00023251"/>
    </source>
</evidence>
<evidence type="ECO:0000313" key="27">
    <source>
        <dbReference type="EMBL" id="HIR06245.1"/>
    </source>
</evidence>
<dbReference type="InterPro" id="IPR001264">
    <property type="entry name" value="Glyco_trans_51"/>
</dbReference>
<keyword evidence="17" id="KW-0046">Antibiotic resistance</keyword>
<evidence type="ECO:0000256" key="2">
    <source>
        <dbReference type="ARBA" id="ARBA00004401"/>
    </source>
</evidence>
<evidence type="ECO:0000256" key="5">
    <source>
        <dbReference type="ARBA" id="ARBA00022475"/>
    </source>
</evidence>
<comment type="subcellular location">
    <subcellularLocation>
        <location evidence="2">Cell membrane</location>
        <topology evidence="2">Single-pass type II membrane protein</topology>
    </subcellularLocation>
</comment>
<evidence type="ECO:0000256" key="11">
    <source>
        <dbReference type="ARBA" id="ARBA00022801"/>
    </source>
</evidence>
<evidence type="ECO:0000256" key="4">
    <source>
        <dbReference type="ARBA" id="ARBA00018638"/>
    </source>
</evidence>
<dbReference type="GO" id="GO:0008360">
    <property type="term" value="P:regulation of cell shape"/>
    <property type="evidence" value="ECO:0007669"/>
    <property type="project" value="UniProtKB-KW"/>
</dbReference>
<dbReference type="InterPro" id="IPR050396">
    <property type="entry name" value="Glycosyltr_51/Transpeptidase"/>
</dbReference>
<feature type="domain" description="Penicillin-binding protein transpeptidase" evidence="25">
    <location>
        <begin position="431"/>
        <end position="717"/>
    </location>
</feature>
<reference evidence="27" key="1">
    <citation type="submission" date="2020-10" db="EMBL/GenBank/DDBJ databases">
        <authorList>
            <person name="Gilroy R."/>
        </authorList>
    </citation>
    <scope>NUCLEOTIDE SEQUENCE</scope>
    <source>
        <strain evidence="27">CHK180-2868</strain>
    </source>
</reference>
<dbReference type="SUPFAM" id="SSF56601">
    <property type="entry name" value="beta-lactamase/transpeptidase-like"/>
    <property type="match status" value="1"/>
</dbReference>
<feature type="domain" description="Glycosyl transferase family 51" evidence="26">
    <location>
        <begin position="72"/>
        <end position="255"/>
    </location>
</feature>
<dbReference type="InterPro" id="IPR001460">
    <property type="entry name" value="PCN-bd_Tpept"/>
</dbReference>
<evidence type="ECO:0000259" key="26">
    <source>
        <dbReference type="Pfam" id="PF00912"/>
    </source>
</evidence>
<dbReference type="AlphaFoldDB" id="A0A9D1A682"/>
<dbReference type="InterPro" id="IPR023346">
    <property type="entry name" value="Lysozyme-like_dom_sf"/>
</dbReference>
<keyword evidence="6" id="KW-0121">Carboxypeptidase</keyword>
<dbReference type="Pfam" id="PF00905">
    <property type="entry name" value="Transpeptidase"/>
    <property type="match status" value="1"/>
</dbReference>
<evidence type="ECO:0000256" key="16">
    <source>
        <dbReference type="ARBA" id="ARBA00023136"/>
    </source>
</evidence>
<dbReference type="GO" id="GO:0008658">
    <property type="term" value="F:penicillin binding"/>
    <property type="evidence" value="ECO:0007669"/>
    <property type="project" value="InterPro"/>
</dbReference>
<keyword evidence="19" id="KW-0961">Cell wall biogenesis/degradation</keyword>
<feature type="region of interest" description="Disordered" evidence="23">
    <location>
        <begin position="833"/>
        <end position="878"/>
    </location>
</feature>
<dbReference type="PANTHER" id="PTHR32282:SF11">
    <property type="entry name" value="PENICILLIN-BINDING PROTEIN 1B"/>
    <property type="match status" value="1"/>
</dbReference>
<evidence type="ECO:0000256" key="15">
    <source>
        <dbReference type="ARBA" id="ARBA00022989"/>
    </source>
</evidence>
<dbReference type="SUPFAM" id="SSF53955">
    <property type="entry name" value="Lysozyme-like"/>
    <property type="match status" value="1"/>
</dbReference>
<evidence type="ECO:0000256" key="7">
    <source>
        <dbReference type="ARBA" id="ARBA00022670"/>
    </source>
</evidence>
<comment type="function">
    <text evidence="1">Cell wall formation. Synthesis of cross-linked peptidoglycan from the lipid intermediates. The enzyme has a penicillin-insensitive transglycosylase N-terminal domain (formation of linear glycan strands) and a penicillin-sensitive transpeptidase C-terminal domain (cross-linking of the peptide subunits).</text>
</comment>
<dbReference type="GO" id="GO:0071555">
    <property type="term" value="P:cell wall organization"/>
    <property type="evidence" value="ECO:0007669"/>
    <property type="project" value="UniProtKB-KW"/>
</dbReference>
<comment type="caution">
    <text evidence="27">The sequence shown here is derived from an EMBL/GenBank/DDBJ whole genome shotgun (WGS) entry which is preliminary data.</text>
</comment>
<dbReference type="Gene3D" id="1.10.3810.10">
    <property type="entry name" value="Biosynthetic peptidoglycan transglycosylase-like"/>
    <property type="match status" value="1"/>
</dbReference>
<dbReference type="Pfam" id="PF00912">
    <property type="entry name" value="Transgly"/>
    <property type="match status" value="1"/>
</dbReference>
<dbReference type="EMBL" id="DVGC01000058">
    <property type="protein sequence ID" value="HIR06245.1"/>
    <property type="molecule type" value="Genomic_DNA"/>
</dbReference>
<evidence type="ECO:0000259" key="25">
    <source>
        <dbReference type="Pfam" id="PF00905"/>
    </source>
</evidence>
<protein>
    <recommendedName>
        <fullName evidence="4">Penicillin-binding protein 1A</fullName>
        <ecNumber evidence="21">2.4.99.28</ecNumber>
        <ecNumber evidence="3">3.4.16.4</ecNumber>
    </recommendedName>
</protein>
<dbReference type="GO" id="GO:0009252">
    <property type="term" value="P:peptidoglycan biosynthetic process"/>
    <property type="evidence" value="ECO:0007669"/>
    <property type="project" value="UniProtKB-KW"/>
</dbReference>
<keyword evidence="8" id="KW-0328">Glycosyltransferase</keyword>
<evidence type="ECO:0000256" key="13">
    <source>
        <dbReference type="ARBA" id="ARBA00022968"/>
    </source>
</evidence>
<dbReference type="GO" id="GO:0046677">
    <property type="term" value="P:response to antibiotic"/>
    <property type="evidence" value="ECO:0007669"/>
    <property type="project" value="UniProtKB-KW"/>
</dbReference>
<comment type="catalytic activity">
    <reaction evidence="22">
        <text>[GlcNAc-(1-&gt;4)-Mur2Ac(oyl-L-Ala-gamma-D-Glu-L-Lys-D-Ala-D-Ala)](n)-di-trans,octa-cis-undecaprenyl diphosphate + beta-D-GlcNAc-(1-&gt;4)-Mur2Ac(oyl-L-Ala-gamma-D-Glu-L-Lys-D-Ala-D-Ala)-di-trans,octa-cis-undecaprenyl diphosphate = [GlcNAc-(1-&gt;4)-Mur2Ac(oyl-L-Ala-gamma-D-Glu-L-Lys-D-Ala-D-Ala)](n+1)-di-trans,octa-cis-undecaprenyl diphosphate + di-trans,octa-cis-undecaprenyl diphosphate + H(+)</text>
        <dbReference type="Rhea" id="RHEA:23708"/>
        <dbReference type="Rhea" id="RHEA-COMP:9602"/>
        <dbReference type="Rhea" id="RHEA-COMP:9603"/>
        <dbReference type="ChEBI" id="CHEBI:15378"/>
        <dbReference type="ChEBI" id="CHEBI:58405"/>
        <dbReference type="ChEBI" id="CHEBI:60033"/>
        <dbReference type="ChEBI" id="CHEBI:78435"/>
        <dbReference type="EC" id="2.4.99.28"/>
    </reaction>
</comment>
<keyword evidence="7" id="KW-0645">Protease</keyword>